<reference evidence="11 12" key="1">
    <citation type="submission" date="2021-03" db="EMBL/GenBank/DDBJ databases">
        <title>Aliifodinibius sp. nov., a new bacterium isolated from saline soil.</title>
        <authorList>
            <person name="Galisteo C."/>
            <person name="De La Haba R."/>
            <person name="Sanchez-Porro C."/>
            <person name="Ventosa A."/>
        </authorList>
    </citation>
    <scope>NUCLEOTIDE SEQUENCE [LARGE SCALE GENOMIC DNA]</scope>
    <source>
        <strain evidence="11 12">1BSP15-2V2</strain>
    </source>
</reference>
<keyword evidence="4" id="KW-0412">Isoleucine biosynthesis</keyword>
<evidence type="ECO:0000256" key="1">
    <source>
        <dbReference type="ARBA" id="ARBA00004743"/>
    </source>
</evidence>
<dbReference type="CDD" id="cd07941">
    <property type="entry name" value="DRE_TIM_LeuA3"/>
    <property type="match status" value="1"/>
</dbReference>
<dbReference type="Gene3D" id="3.30.160.270">
    <property type="match status" value="1"/>
</dbReference>
<dbReference type="PROSITE" id="PS50991">
    <property type="entry name" value="PYR_CT"/>
    <property type="match status" value="1"/>
</dbReference>
<dbReference type="InterPro" id="IPR013709">
    <property type="entry name" value="2-isopropylmalate_synth_dimer"/>
</dbReference>
<evidence type="ECO:0000256" key="3">
    <source>
        <dbReference type="ARBA" id="ARBA00022605"/>
    </source>
</evidence>
<evidence type="ECO:0000256" key="5">
    <source>
        <dbReference type="ARBA" id="ARBA00022679"/>
    </source>
</evidence>
<dbReference type="InterPro" id="IPR036230">
    <property type="entry name" value="LeuA_allosteric_dom_sf"/>
</dbReference>
<keyword evidence="3" id="KW-0028">Amino-acid biosynthesis</keyword>
<evidence type="ECO:0000256" key="7">
    <source>
        <dbReference type="ARBA" id="ARBA00048263"/>
    </source>
</evidence>
<dbReference type="SUPFAM" id="SSF110921">
    <property type="entry name" value="2-isopropylmalate synthase LeuA, allosteric (dimerisation) domain"/>
    <property type="match status" value="1"/>
</dbReference>
<dbReference type="SMART" id="SM00917">
    <property type="entry name" value="LeuA_dimer"/>
    <property type="match status" value="1"/>
</dbReference>
<dbReference type="PANTHER" id="PTHR43538:SF1">
    <property type="entry name" value="(R)-CITRAMALATE SYNTHASE"/>
    <property type="match status" value="1"/>
</dbReference>
<gene>
    <name evidence="11" type="ORF">J6I44_14250</name>
</gene>
<dbReference type="InterPro" id="IPR013785">
    <property type="entry name" value="Aldolase_TIM"/>
</dbReference>
<evidence type="ECO:0000256" key="6">
    <source>
        <dbReference type="ARBA" id="ARBA00023304"/>
    </source>
</evidence>
<keyword evidence="12" id="KW-1185">Reference proteome</keyword>
<comment type="pathway">
    <text evidence="1">Amino-acid biosynthesis; L-isoleucine biosynthesis; 2-oxobutanoate from pyruvate: step 1/3.</text>
</comment>
<dbReference type="Gene3D" id="3.20.20.70">
    <property type="entry name" value="Aldolase class I"/>
    <property type="match status" value="1"/>
</dbReference>
<dbReference type="PANTHER" id="PTHR43538">
    <property type="entry name" value="ALPHA-IPM SYNTHASE/HOMOCITRATE SYNTHASE"/>
    <property type="match status" value="1"/>
</dbReference>
<dbReference type="InterPro" id="IPR005675">
    <property type="entry name" value="Citramal_synthase"/>
</dbReference>
<dbReference type="Proteomes" id="UP001207918">
    <property type="component" value="Unassembled WGS sequence"/>
</dbReference>
<dbReference type="EMBL" id="JAGGJA010000009">
    <property type="protein sequence ID" value="MCW9708024.1"/>
    <property type="molecule type" value="Genomic_DNA"/>
</dbReference>
<dbReference type="Pfam" id="PF22617">
    <property type="entry name" value="HCS_D2"/>
    <property type="match status" value="1"/>
</dbReference>
<keyword evidence="5 9" id="KW-0808">Transferase</keyword>
<comment type="caution">
    <text evidence="11">The sequence shown here is derived from an EMBL/GenBank/DDBJ whole genome shotgun (WGS) entry which is preliminary data.</text>
</comment>
<dbReference type="SUPFAM" id="SSF51569">
    <property type="entry name" value="Aldolase"/>
    <property type="match status" value="1"/>
</dbReference>
<accession>A0ABT3PQ85</accession>
<evidence type="ECO:0000256" key="4">
    <source>
        <dbReference type="ARBA" id="ARBA00022624"/>
    </source>
</evidence>
<comment type="catalytic activity">
    <reaction evidence="7">
        <text>pyruvate + acetyl-CoA + H2O = (3R)-citramalate + CoA + H(+)</text>
        <dbReference type="Rhea" id="RHEA:19045"/>
        <dbReference type="ChEBI" id="CHEBI:15361"/>
        <dbReference type="ChEBI" id="CHEBI:15377"/>
        <dbReference type="ChEBI" id="CHEBI:15378"/>
        <dbReference type="ChEBI" id="CHEBI:30934"/>
        <dbReference type="ChEBI" id="CHEBI:57287"/>
        <dbReference type="ChEBI" id="CHEBI:57288"/>
        <dbReference type="EC" id="2.3.3.21"/>
    </reaction>
</comment>
<keyword evidence="6" id="KW-0100">Branched-chain amino acid biosynthesis</keyword>
<dbReference type="Pfam" id="PF08502">
    <property type="entry name" value="LeuA_dimer"/>
    <property type="match status" value="1"/>
</dbReference>
<evidence type="ECO:0000256" key="9">
    <source>
        <dbReference type="RuleBase" id="RU003523"/>
    </source>
</evidence>
<dbReference type="PROSITE" id="PS00815">
    <property type="entry name" value="AIPM_HOMOCIT_SYNTH_1"/>
    <property type="match status" value="1"/>
</dbReference>
<name>A0ABT3PQ85_9BACT</name>
<sequence>MDTSIQIFDTTLRDGTQGEKVAFSAEDKLRIAQQLDAFGIDYIEGGWPGSNPRDMEFFELASEATFNHAKIVAFGSTCRAGSAPEDDRNLNLLVEADTPAVAIFGKSWLLHVEKALQISAEENLGIIRDSIRFLKEHGKEVIYDAEHFFDGYKANPEYTLATIEAAASAGADTIALCDTNGGTLPHEVAEIVMDVQEKIDTPIGIHAHNDCELGVANAIVAVQNGCVHVQGTVNGYGERCGNTNLCSLIPNLQLKQDFRCIPDENMEQLTALSRFVSEVANLNPDIRQPYVGRSAFAHKGGIHVSAVMKNEETYEHIRPHAVGNQRRVLVSDLSGKSNINYKAEQLGLELDQYGEHAKEIVQKLKQLENKGYQFEAAEGSFELLVKKMTGDWEEFFTLEGFRIIVEKNVSGSCRTEASLRLKVNDQLEHCAAEGNGPVHALDKALRKALHKFYPEINDMHLNDYKVRVLNEKDGTGADVRVLIDSAEHGKSWGTVGVSHNIIDASWQALTDSFSYYLARQQKEVHQKEAI</sequence>
<dbReference type="GO" id="GO:0043714">
    <property type="term" value="F:(R)-citramalate synthase activity"/>
    <property type="evidence" value="ECO:0007669"/>
    <property type="project" value="UniProtKB-EC"/>
</dbReference>
<dbReference type="NCBIfam" id="TIGR00977">
    <property type="entry name" value="citramal_synth"/>
    <property type="match status" value="1"/>
</dbReference>
<comment type="similarity">
    <text evidence="2 9">Belongs to the alpha-IPM synthase/homocitrate synthase family.</text>
</comment>
<dbReference type="RefSeq" id="WP_265766810.1">
    <property type="nucleotide sequence ID" value="NZ_JAGGJA010000009.1"/>
</dbReference>
<dbReference type="Pfam" id="PF00682">
    <property type="entry name" value="HMGL-like"/>
    <property type="match status" value="1"/>
</dbReference>
<dbReference type="Gene3D" id="1.10.238.260">
    <property type="match status" value="1"/>
</dbReference>
<evidence type="ECO:0000256" key="8">
    <source>
        <dbReference type="NCBIfam" id="TIGR00977"/>
    </source>
</evidence>
<proteinExistence type="inferred from homology"/>
<feature type="domain" description="Pyruvate carboxyltransferase" evidence="10">
    <location>
        <begin position="5"/>
        <end position="270"/>
    </location>
</feature>
<organism evidence="11 12">
    <name type="scientific">Fodinibius salsisoli</name>
    <dbReference type="NCBI Taxonomy" id="2820877"/>
    <lineage>
        <taxon>Bacteria</taxon>
        <taxon>Pseudomonadati</taxon>
        <taxon>Balneolota</taxon>
        <taxon>Balneolia</taxon>
        <taxon>Balneolales</taxon>
        <taxon>Balneolaceae</taxon>
        <taxon>Fodinibius</taxon>
    </lineage>
</organism>
<evidence type="ECO:0000256" key="2">
    <source>
        <dbReference type="ARBA" id="ARBA00006154"/>
    </source>
</evidence>
<protein>
    <recommendedName>
        <fullName evidence="8">Citramalate synthase</fullName>
        <ecNumber evidence="8">2.3.3.21</ecNumber>
    </recommendedName>
</protein>
<evidence type="ECO:0000313" key="11">
    <source>
        <dbReference type="EMBL" id="MCW9708024.1"/>
    </source>
</evidence>
<evidence type="ECO:0000313" key="12">
    <source>
        <dbReference type="Proteomes" id="UP001207918"/>
    </source>
</evidence>
<keyword evidence="11" id="KW-0012">Acyltransferase</keyword>
<dbReference type="InterPro" id="IPR000891">
    <property type="entry name" value="PYR_CT"/>
</dbReference>
<dbReference type="InterPro" id="IPR054691">
    <property type="entry name" value="LeuA/HCS_post-cat"/>
</dbReference>
<evidence type="ECO:0000259" key="10">
    <source>
        <dbReference type="PROSITE" id="PS50991"/>
    </source>
</evidence>
<dbReference type="InterPro" id="IPR002034">
    <property type="entry name" value="AIPM/Hcit_synth_CS"/>
</dbReference>
<dbReference type="EC" id="2.3.3.21" evidence="8"/>